<organism evidence="2 3">
    <name type="scientific">Chryseobacterium urinae</name>
    <dbReference type="NCBI Taxonomy" id="3058400"/>
    <lineage>
        <taxon>Bacteria</taxon>
        <taxon>Pseudomonadati</taxon>
        <taxon>Bacteroidota</taxon>
        <taxon>Flavobacteriia</taxon>
        <taxon>Flavobacteriales</taxon>
        <taxon>Weeksellaceae</taxon>
        <taxon>Chryseobacterium group</taxon>
        <taxon>Chryseobacterium</taxon>
    </lineage>
</organism>
<feature type="transmembrane region" description="Helical" evidence="1">
    <location>
        <begin position="303"/>
        <end position="321"/>
    </location>
</feature>
<dbReference type="Proteomes" id="UP001168128">
    <property type="component" value="Unassembled WGS sequence"/>
</dbReference>
<keyword evidence="1" id="KW-0812">Transmembrane</keyword>
<feature type="transmembrane region" description="Helical" evidence="1">
    <location>
        <begin position="243"/>
        <end position="262"/>
    </location>
</feature>
<dbReference type="RefSeq" id="WP_302716963.1">
    <property type="nucleotide sequence ID" value="NZ_JAULSJ010000025.1"/>
</dbReference>
<name>A0ABT8U9D4_9FLAO</name>
<keyword evidence="1" id="KW-1133">Transmembrane helix</keyword>
<evidence type="ECO:0000313" key="2">
    <source>
        <dbReference type="EMBL" id="MDO3426248.1"/>
    </source>
</evidence>
<protein>
    <submittedName>
        <fullName evidence="2">EpsG family protein</fullName>
    </submittedName>
</protein>
<sequence>MEIYFFTIFFLAFFSLIELNIKDVKGAHTILNTLKFLSFTVLVGQMGLRWETGTDWPSYYDHYESFRNENKWFSYSNQMDLGYNLLTHFFYKYFYGYSLFLFFNAFVFYAITFKSLEFLSKYFFITLLIFYCLFMGNWGTNRQLLALAFGLYSLKFLLEKRYVYYFLLVIMGYFFHSTSLLFFLYFFINREIKDRVLLILLVASIAISYSPLPVYLFGLVGGFNENVSTKAGMYLRQAQEETAILSTFGLIKRLSFVLIFFIARKHLQKKIPQYNLIFNGYFLGILFYFIFGKSLLVMVSRGSMYFNAMEPLLLGFLLLLVDDKKKRMMMIFPLFVIAIINFNQSISVYKDIFNPYKGIFYNEEYRRVDF</sequence>
<gene>
    <name evidence="2" type="ORF">QWT87_15205</name>
</gene>
<feature type="transmembrane region" description="Helical" evidence="1">
    <location>
        <begin position="274"/>
        <end position="291"/>
    </location>
</feature>
<dbReference type="Pfam" id="PF14897">
    <property type="entry name" value="EpsG"/>
    <property type="match status" value="1"/>
</dbReference>
<reference evidence="2" key="1">
    <citation type="submission" date="2023-07" db="EMBL/GenBank/DDBJ databases">
        <title>AMR profile of multidrug- resistance Chryseobacterium gambrini related strain.</title>
        <authorList>
            <person name="Kirdat K."/>
            <person name="Bhatt A."/>
            <person name="Kuyare S."/>
            <person name="Yadav A."/>
        </authorList>
    </citation>
    <scope>NUCLEOTIDE SEQUENCE</scope>
    <source>
        <strain evidence="2">APV-1</strain>
    </source>
</reference>
<accession>A0ABT8U9D4</accession>
<dbReference type="EMBL" id="JAULSJ010000025">
    <property type="protein sequence ID" value="MDO3426248.1"/>
    <property type="molecule type" value="Genomic_DNA"/>
</dbReference>
<feature type="transmembrane region" description="Helical" evidence="1">
    <location>
        <begin position="118"/>
        <end position="138"/>
    </location>
</feature>
<keyword evidence="3" id="KW-1185">Reference proteome</keyword>
<feature type="transmembrane region" description="Helical" evidence="1">
    <location>
        <begin position="198"/>
        <end position="223"/>
    </location>
</feature>
<keyword evidence="1" id="KW-0472">Membrane</keyword>
<proteinExistence type="predicted"/>
<feature type="transmembrane region" description="Helical" evidence="1">
    <location>
        <begin position="93"/>
        <end position="111"/>
    </location>
</feature>
<dbReference type="InterPro" id="IPR049458">
    <property type="entry name" value="EpsG-like"/>
</dbReference>
<feature type="transmembrane region" description="Helical" evidence="1">
    <location>
        <begin position="162"/>
        <end position="186"/>
    </location>
</feature>
<comment type="caution">
    <text evidence="2">The sequence shown here is derived from an EMBL/GenBank/DDBJ whole genome shotgun (WGS) entry which is preliminary data.</text>
</comment>
<evidence type="ECO:0000313" key="3">
    <source>
        <dbReference type="Proteomes" id="UP001168128"/>
    </source>
</evidence>
<evidence type="ECO:0000256" key="1">
    <source>
        <dbReference type="SAM" id="Phobius"/>
    </source>
</evidence>